<gene>
    <name evidence="1" type="ORF">BARRO_10266</name>
    <name evidence="2" type="ORF">O99_00641</name>
</gene>
<evidence type="ECO:0000313" key="3">
    <source>
        <dbReference type="Proteomes" id="UP000027336"/>
    </source>
</evidence>
<dbReference type="InterPro" id="IPR005498">
    <property type="entry name" value="T4SS_VirB10/TraB/TrbI"/>
</dbReference>
<proteinExistence type="predicted"/>
<dbReference type="AlphaFoldDB" id="E6YKE5"/>
<evidence type="ECO:0000313" key="2">
    <source>
        <dbReference type="EMBL" id="KEC55604.1"/>
    </source>
</evidence>
<keyword evidence="3" id="KW-1185">Reference proteome</keyword>
<dbReference type="eggNOG" id="COG2948">
    <property type="taxonomic scope" value="Bacteria"/>
</dbReference>
<dbReference type="PATRIC" id="fig|685782.3.peg.656"/>
<organism evidence="1">
    <name type="scientific">Bartonella rochalimae ATCC BAA-1498</name>
    <dbReference type="NCBI Taxonomy" id="685782"/>
    <lineage>
        <taxon>Bacteria</taxon>
        <taxon>Pseudomonadati</taxon>
        <taxon>Pseudomonadota</taxon>
        <taxon>Alphaproteobacteria</taxon>
        <taxon>Hyphomicrobiales</taxon>
        <taxon>Bartonellaceae</taxon>
        <taxon>Bartonella</taxon>
    </lineage>
</organism>
<name>E6YKE5_9HYPH</name>
<dbReference type="EMBL" id="AHPK01000012">
    <property type="protein sequence ID" value="KEC55604.1"/>
    <property type="molecule type" value="Genomic_DNA"/>
</dbReference>
<dbReference type="Proteomes" id="UP000027336">
    <property type="component" value="Unassembled WGS sequence"/>
</dbReference>
<dbReference type="Pfam" id="PF03743">
    <property type="entry name" value="TrbI"/>
    <property type="match status" value="1"/>
</dbReference>
<dbReference type="HOGENOM" id="CLU_2931943_0_0_5"/>
<reference evidence="2 3" key="2">
    <citation type="submission" date="2012-04" db="EMBL/GenBank/DDBJ databases">
        <title>The Genome Sequence of Bartonella rochalimae BMGH.</title>
        <authorList>
            <consortium name="The Broad Institute Genome Sequencing Platform"/>
            <consortium name="The Broad Institute Genome Sequencing Center for Infectious Disease"/>
            <person name="Feldgarden M."/>
            <person name="Kirby J."/>
            <person name="Kosoy M."/>
            <person name="Birtles R."/>
            <person name="Probert W.S."/>
            <person name="Chiaraviglio L."/>
            <person name="Walker B."/>
            <person name="Young S.K."/>
            <person name="Zeng Q."/>
            <person name="Gargeya S."/>
            <person name="Fitzgerald M."/>
            <person name="Haas B."/>
            <person name="Abouelleil A."/>
            <person name="Alvarado L."/>
            <person name="Arachchi H.M."/>
            <person name="Berlin A.M."/>
            <person name="Chapman S.B."/>
            <person name="Goldberg J."/>
            <person name="Griggs A."/>
            <person name="Gujja S."/>
            <person name="Hansen M."/>
            <person name="Howarth C."/>
            <person name="Imamovic A."/>
            <person name="Larimer J."/>
            <person name="McCowen C."/>
            <person name="Montmayeur A."/>
            <person name="Murphy C."/>
            <person name="Neiman D."/>
            <person name="Pearson M."/>
            <person name="Priest M."/>
            <person name="Roberts A."/>
            <person name="Saif S."/>
            <person name="Shea T."/>
            <person name="Sisk P."/>
            <person name="Sykes S."/>
            <person name="Wortman J."/>
            <person name="Nusbaum C."/>
            <person name="Birren B."/>
        </authorList>
    </citation>
    <scope>NUCLEOTIDE SEQUENCE [LARGE SCALE GENOMIC DNA]</scope>
    <source>
        <strain evidence="2 3">ATCC BAA-1498</strain>
    </source>
</reference>
<dbReference type="EMBL" id="FN645455">
    <property type="protein sequence ID" value="CBI77333.1"/>
    <property type="molecule type" value="Genomic_DNA"/>
</dbReference>
<reference evidence="1" key="1">
    <citation type="journal article" date="2011" name="PLoS Genet.">
        <title>Parallel evolution of a type IV secretion system in radiating lineages of the host-restricted bacterial pathogen Bartonella.</title>
        <authorList>
            <person name="Engel P."/>
            <person name="Salzburger W."/>
            <person name="Liesch M."/>
            <person name="Chang C.C."/>
            <person name="Maruyama S."/>
            <person name="Lanz C."/>
            <person name="Calteau A."/>
            <person name="Lajus A."/>
            <person name="Medigue C."/>
            <person name="Schuster S.C."/>
            <person name="Dehio C."/>
        </authorList>
    </citation>
    <scope>NUCLEOTIDE SEQUENCE</scope>
    <source>
        <strain evidence="1">ATCC BAA-1498</strain>
    </source>
</reference>
<evidence type="ECO:0000313" key="1">
    <source>
        <dbReference type="EMBL" id="CBI77333.1"/>
    </source>
</evidence>
<sequence length="60" mass="6805">MLAAELGRQWGEVGMEMTRKNLNIQPTITIRPGYNFNVMVTKDIILPAWQGHPMAILPLK</sequence>
<accession>E6YKE5</accession>
<protein>
    <submittedName>
        <fullName evidence="1">TrbI family protein</fullName>
    </submittedName>
</protein>